<evidence type="ECO:0000313" key="2">
    <source>
        <dbReference type="EMBL" id="KAJ4964858.1"/>
    </source>
</evidence>
<sequence>MESNDVKIVGEGYGPSDLVEATVTDNGRQARGTVDASHERTESRIHMEQEWTPFWVKKKRSGGSNGGLKPTRILTNIPLPLDNFSLKNMCRTLTVPPAPTVLSVQPGFTNPPSSAGHTPYPSRRSQYPIPKGLKESPLPSSCLLSIPLNIPFPPMTFIPP</sequence>
<evidence type="ECO:0000256" key="1">
    <source>
        <dbReference type="SAM" id="MobiDB-lite"/>
    </source>
</evidence>
<organism evidence="2 3">
    <name type="scientific">Protea cynaroides</name>
    <dbReference type="NCBI Taxonomy" id="273540"/>
    <lineage>
        <taxon>Eukaryota</taxon>
        <taxon>Viridiplantae</taxon>
        <taxon>Streptophyta</taxon>
        <taxon>Embryophyta</taxon>
        <taxon>Tracheophyta</taxon>
        <taxon>Spermatophyta</taxon>
        <taxon>Magnoliopsida</taxon>
        <taxon>Proteales</taxon>
        <taxon>Proteaceae</taxon>
        <taxon>Protea</taxon>
    </lineage>
</organism>
<evidence type="ECO:0000313" key="3">
    <source>
        <dbReference type="Proteomes" id="UP001141806"/>
    </source>
</evidence>
<feature type="compositionally biased region" description="Polar residues" evidence="1">
    <location>
        <begin position="104"/>
        <end position="116"/>
    </location>
</feature>
<protein>
    <submittedName>
        <fullName evidence="2">Uncharacterized protein</fullName>
    </submittedName>
</protein>
<accession>A0A9Q0HEN9</accession>
<proteinExistence type="predicted"/>
<gene>
    <name evidence="2" type="ORF">NE237_016707</name>
</gene>
<keyword evidence="3" id="KW-1185">Reference proteome</keyword>
<reference evidence="2" key="1">
    <citation type="journal article" date="2023" name="Plant J.">
        <title>The genome of the king protea, Protea cynaroides.</title>
        <authorList>
            <person name="Chang J."/>
            <person name="Duong T.A."/>
            <person name="Schoeman C."/>
            <person name="Ma X."/>
            <person name="Roodt D."/>
            <person name="Barker N."/>
            <person name="Li Z."/>
            <person name="Van de Peer Y."/>
            <person name="Mizrachi E."/>
        </authorList>
    </citation>
    <scope>NUCLEOTIDE SEQUENCE</scope>
    <source>
        <tissue evidence="2">Young leaves</tissue>
    </source>
</reference>
<dbReference type="EMBL" id="JAMYWD010000007">
    <property type="protein sequence ID" value="KAJ4964858.1"/>
    <property type="molecule type" value="Genomic_DNA"/>
</dbReference>
<feature type="region of interest" description="Disordered" evidence="1">
    <location>
        <begin position="104"/>
        <end position="127"/>
    </location>
</feature>
<dbReference type="Proteomes" id="UP001141806">
    <property type="component" value="Unassembled WGS sequence"/>
</dbReference>
<dbReference type="AlphaFoldDB" id="A0A9Q0HEN9"/>
<name>A0A9Q0HEN9_9MAGN</name>
<comment type="caution">
    <text evidence="2">The sequence shown here is derived from an EMBL/GenBank/DDBJ whole genome shotgun (WGS) entry which is preliminary data.</text>
</comment>